<dbReference type="CDD" id="cd06261">
    <property type="entry name" value="TM_PBP2"/>
    <property type="match status" value="1"/>
</dbReference>
<dbReference type="Pfam" id="PF00528">
    <property type="entry name" value="BPD_transp_1"/>
    <property type="match status" value="1"/>
</dbReference>
<dbReference type="PANTHER" id="PTHR30193:SF37">
    <property type="entry name" value="INNER MEMBRANE ABC TRANSPORTER PERMEASE PROTEIN YCJO"/>
    <property type="match status" value="1"/>
</dbReference>
<dbReference type="InterPro" id="IPR035906">
    <property type="entry name" value="MetI-like_sf"/>
</dbReference>
<dbReference type="Proteomes" id="UP000014984">
    <property type="component" value="Chromosome"/>
</dbReference>
<comment type="similarity">
    <text evidence="7">Belongs to the binding-protein-dependent transport system permease family.</text>
</comment>
<evidence type="ECO:0000256" key="3">
    <source>
        <dbReference type="ARBA" id="ARBA00022475"/>
    </source>
</evidence>
<evidence type="ECO:0000256" key="4">
    <source>
        <dbReference type="ARBA" id="ARBA00022692"/>
    </source>
</evidence>
<dbReference type="GO" id="GO:0005886">
    <property type="term" value="C:plasma membrane"/>
    <property type="evidence" value="ECO:0007669"/>
    <property type="project" value="UniProtKB-SubCell"/>
</dbReference>
<keyword evidence="6 7" id="KW-0472">Membrane</keyword>
<evidence type="ECO:0000256" key="6">
    <source>
        <dbReference type="ARBA" id="ARBA00023136"/>
    </source>
</evidence>
<feature type="transmembrane region" description="Helical" evidence="7">
    <location>
        <begin position="187"/>
        <end position="211"/>
    </location>
</feature>
<feature type="transmembrane region" description="Helical" evidence="7">
    <location>
        <begin position="42"/>
        <end position="64"/>
    </location>
</feature>
<evidence type="ECO:0000256" key="5">
    <source>
        <dbReference type="ARBA" id="ARBA00022989"/>
    </source>
</evidence>
<feature type="transmembrane region" description="Helical" evidence="7">
    <location>
        <begin position="102"/>
        <end position="123"/>
    </location>
</feature>
<dbReference type="InterPro" id="IPR000515">
    <property type="entry name" value="MetI-like"/>
</dbReference>
<feature type="transmembrane region" description="Helical" evidence="7">
    <location>
        <begin position="298"/>
        <end position="316"/>
    </location>
</feature>
<evidence type="ECO:0000256" key="8">
    <source>
        <dbReference type="SAM" id="Coils"/>
    </source>
</evidence>
<feature type="coiled-coil region" evidence="8">
    <location>
        <begin position="14"/>
        <end position="41"/>
    </location>
</feature>
<evidence type="ECO:0000313" key="10">
    <source>
        <dbReference type="EMBL" id="AGR41331.1"/>
    </source>
</evidence>
<dbReference type="PANTHER" id="PTHR30193">
    <property type="entry name" value="ABC TRANSPORTER PERMEASE PROTEIN"/>
    <property type="match status" value="1"/>
</dbReference>
<sequence length="328" mass="37339">MDNNSEIKPKSWFRLKVDKILKNKKNKLNNMEKRKFDLVNQLIWMTPALFLLAMFLYYSIFIVFQTGFNSAKRPLIDFQFSTVNFKNVISDSTFTIALRNSLIYTVVVIPISLLITLTTAKFLSNILNKKVFSFLQSLFFLPYVTSSMAIAMSFSFIFSSGDFGLMNRILGWFGVDSILWKSPGKGIILVMIYGIWRSLPFEIIMFTGAFLKLDNRYYQAASIDGMPKWKQFWRISIPGVVPMIVYMITTGIISSFKVFPLGLFGSYIDATNSNSQTVVFYIYDKINASSTSPSYQKAGAASIILMAIILALTIVNKRISNILNKKYG</sequence>
<dbReference type="RefSeq" id="WP_020834470.1">
    <property type="nucleotide sequence ID" value="NC_021846.1"/>
</dbReference>
<evidence type="ECO:0000313" key="11">
    <source>
        <dbReference type="Proteomes" id="UP000014984"/>
    </source>
</evidence>
<dbReference type="SUPFAM" id="SSF161098">
    <property type="entry name" value="MetI-like"/>
    <property type="match status" value="1"/>
</dbReference>
<keyword evidence="4 7" id="KW-0812">Transmembrane</keyword>
<dbReference type="Gene3D" id="1.10.3720.10">
    <property type="entry name" value="MetI-like"/>
    <property type="match status" value="1"/>
</dbReference>
<name>S5LXJ2_9MOLU</name>
<keyword evidence="3" id="KW-1003">Cell membrane</keyword>
<dbReference type="InterPro" id="IPR051393">
    <property type="entry name" value="ABC_transporter_permease"/>
</dbReference>
<accession>S5LXJ2</accession>
<dbReference type="PROSITE" id="PS50928">
    <property type="entry name" value="ABC_TM1"/>
    <property type="match status" value="1"/>
</dbReference>
<dbReference type="KEGG" id="stai:STAIW_v1c07190"/>
<keyword evidence="2 7" id="KW-0813">Transport</keyword>
<protein>
    <submittedName>
        <fullName evidence="10">sn-glycerol-3-phosphate ABC transporter permease</fullName>
    </submittedName>
</protein>
<evidence type="ECO:0000256" key="1">
    <source>
        <dbReference type="ARBA" id="ARBA00004651"/>
    </source>
</evidence>
<dbReference type="AlphaFoldDB" id="S5LXJ2"/>
<dbReference type="eggNOG" id="COG1175">
    <property type="taxonomic scope" value="Bacteria"/>
</dbReference>
<feature type="transmembrane region" description="Helical" evidence="7">
    <location>
        <begin position="135"/>
        <end position="158"/>
    </location>
</feature>
<evidence type="ECO:0000259" key="9">
    <source>
        <dbReference type="PROSITE" id="PS50928"/>
    </source>
</evidence>
<dbReference type="PATRIC" id="fig|1276220.3.peg.734"/>
<evidence type="ECO:0000256" key="7">
    <source>
        <dbReference type="RuleBase" id="RU363032"/>
    </source>
</evidence>
<dbReference type="EMBL" id="CP005074">
    <property type="protein sequence ID" value="AGR41331.1"/>
    <property type="molecule type" value="Genomic_DNA"/>
</dbReference>
<keyword evidence="11" id="KW-1185">Reference proteome</keyword>
<gene>
    <name evidence="10" type="primary">ugpA</name>
    <name evidence="10" type="ORF">STAIW_v1c07190</name>
</gene>
<dbReference type="HOGENOM" id="CLU_016047_0_2_14"/>
<comment type="subcellular location">
    <subcellularLocation>
        <location evidence="1 7">Cell membrane</location>
        <topology evidence="1 7">Multi-pass membrane protein</topology>
    </subcellularLocation>
</comment>
<proteinExistence type="inferred from homology"/>
<evidence type="ECO:0000256" key="2">
    <source>
        <dbReference type="ARBA" id="ARBA00022448"/>
    </source>
</evidence>
<keyword evidence="8" id="KW-0175">Coiled coil</keyword>
<feature type="domain" description="ABC transmembrane type-1" evidence="9">
    <location>
        <begin position="98"/>
        <end position="316"/>
    </location>
</feature>
<keyword evidence="5 7" id="KW-1133">Transmembrane helix</keyword>
<feature type="transmembrane region" description="Helical" evidence="7">
    <location>
        <begin position="232"/>
        <end position="256"/>
    </location>
</feature>
<reference evidence="10 11" key="1">
    <citation type="journal article" date="2013" name="Genome Biol. Evol.">
        <title>Comparison of metabolic capacities and inference of gene content evolution in mosquito-associated Spiroplasma diminutum and S. taiwanense.</title>
        <authorList>
            <person name="Lo W.S."/>
            <person name="Ku C."/>
            <person name="Chen L.L."/>
            <person name="Chang T.H."/>
            <person name="Kuo C.H."/>
        </authorList>
    </citation>
    <scope>NUCLEOTIDE SEQUENCE [LARGE SCALE GENOMIC DNA]</scope>
    <source>
        <strain evidence="10">CT-1</strain>
    </source>
</reference>
<organism evidence="10 11">
    <name type="scientific">Spiroplasma taiwanense CT-1</name>
    <dbReference type="NCBI Taxonomy" id="1276220"/>
    <lineage>
        <taxon>Bacteria</taxon>
        <taxon>Bacillati</taxon>
        <taxon>Mycoplasmatota</taxon>
        <taxon>Mollicutes</taxon>
        <taxon>Entomoplasmatales</taxon>
        <taxon>Spiroplasmataceae</taxon>
        <taxon>Spiroplasma</taxon>
    </lineage>
</organism>
<dbReference type="STRING" id="1276220.STAIW_v1c07190"/>
<dbReference type="GO" id="GO:0055085">
    <property type="term" value="P:transmembrane transport"/>
    <property type="evidence" value="ECO:0007669"/>
    <property type="project" value="InterPro"/>
</dbReference>